<dbReference type="EMBL" id="PXOQ01000019">
    <property type="protein sequence ID" value="PSG86074.1"/>
    <property type="molecule type" value="Genomic_DNA"/>
</dbReference>
<comment type="caution">
    <text evidence="1">The sequence shown here is derived from an EMBL/GenBank/DDBJ whole genome shotgun (WGS) entry which is preliminary data.</text>
</comment>
<proteinExistence type="predicted"/>
<dbReference type="Proteomes" id="UP000238426">
    <property type="component" value="Unassembled WGS sequence"/>
</dbReference>
<dbReference type="AlphaFoldDB" id="A0A2T1N4P6"/>
<sequence>MSLNAHSSSFRDPSGFIFVEDGLVKRQINPIYFETYSVLNEADFYKKAIEYGLLIPHEELFVSKEKIIIQPEQIPFITYPYEWSFNQYKEAALLTLKFQKFALEHNFSLKDASAFNIVFNKGKAIFIDTLSLDIYKEKTPWRAYKQFITHFLGPLVLAHYHGAASLKLMSNFIDGIPLSMLSTMLPISTKLNPFLYTNIHLLAKFEAKHSEDYTGTSKTKQLSKKGQLNILEALYNYIKKLTLKESTEWGNYYTKTNYSDDAFKEKSVIINNWISKINPKTLIDVGGNDGTFVRKIEAPLDLALVCDIDNNAVDANYRQIKKDKEYNILPFVLDVLNPTANIGFNNKERFSFIKRAKQFAPEVTMALAVIHHMSLSGNINFDMSAQFFASFSNHLIIEFPKRTDSWVQRLLKSKGEFETYFDFYNESEFELAYQNYFQLEKKVDIGESDRLLYFYKLK</sequence>
<keyword evidence="2" id="KW-1185">Reference proteome</keyword>
<dbReference type="OrthoDB" id="9765084at2"/>
<accession>A0A2T1N4P6</accession>
<evidence type="ECO:0000313" key="2">
    <source>
        <dbReference type="Proteomes" id="UP000238426"/>
    </source>
</evidence>
<dbReference type="RefSeq" id="WP_106464352.1">
    <property type="nucleotide sequence ID" value="NZ_PXOQ01000019.1"/>
</dbReference>
<reference evidence="1 2" key="1">
    <citation type="submission" date="2018-03" db="EMBL/GenBank/DDBJ databases">
        <title>Mesoflavibacter sp. HG37 and Mesoflavibacter sp. HG96 sp.nov., two marine bacteria isolated from seawater of Western Pacific Ocean.</title>
        <authorList>
            <person name="Cheng H."/>
            <person name="Wu Y.-H."/>
            <person name="Guo L.-L."/>
            <person name="Xu X.-W."/>
        </authorList>
    </citation>
    <scope>NUCLEOTIDE SEQUENCE [LARGE SCALE GENOMIC DNA]</scope>
    <source>
        <strain evidence="1 2">KCTC 32269</strain>
    </source>
</reference>
<organism evidence="1 2">
    <name type="scientific">Aurantibacter aestuarii</name>
    <dbReference type="NCBI Taxonomy" id="1266046"/>
    <lineage>
        <taxon>Bacteria</taxon>
        <taxon>Pseudomonadati</taxon>
        <taxon>Bacteroidota</taxon>
        <taxon>Flavobacteriia</taxon>
        <taxon>Flavobacteriales</taxon>
        <taxon>Flavobacteriaceae</taxon>
        <taxon>Aurantibacter</taxon>
    </lineage>
</organism>
<name>A0A2T1N4P6_9FLAO</name>
<gene>
    <name evidence="1" type="ORF">C7H52_13070</name>
</gene>
<protein>
    <submittedName>
        <fullName evidence="1">Nodulation protein NoeA</fullName>
    </submittedName>
</protein>
<evidence type="ECO:0000313" key="1">
    <source>
        <dbReference type="EMBL" id="PSG86074.1"/>
    </source>
</evidence>